<dbReference type="PANTHER" id="PTHR46300">
    <property type="entry name" value="P450, PUTATIVE (EUROFUNG)-RELATED-RELATED"/>
    <property type="match status" value="1"/>
</dbReference>
<evidence type="ECO:0000256" key="2">
    <source>
        <dbReference type="ARBA" id="ARBA00005179"/>
    </source>
</evidence>
<dbReference type="EMBL" id="JBANRG010000007">
    <property type="protein sequence ID" value="KAK7464932.1"/>
    <property type="molecule type" value="Genomic_DNA"/>
</dbReference>
<dbReference type="Proteomes" id="UP001498398">
    <property type="component" value="Unassembled WGS sequence"/>
</dbReference>
<evidence type="ECO:0000256" key="5">
    <source>
        <dbReference type="ARBA" id="ARBA00022723"/>
    </source>
</evidence>
<evidence type="ECO:0000256" key="7">
    <source>
        <dbReference type="ARBA" id="ARBA00023004"/>
    </source>
</evidence>
<organism evidence="9 10">
    <name type="scientific">Marasmiellus scandens</name>
    <dbReference type="NCBI Taxonomy" id="2682957"/>
    <lineage>
        <taxon>Eukaryota</taxon>
        <taxon>Fungi</taxon>
        <taxon>Dikarya</taxon>
        <taxon>Basidiomycota</taxon>
        <taxon>Agaricomycotina</taxon>
        <taxon>Agaricomycetes</taxon>
        <taxon>Agaricomycetidae</taxon>
        <taxon>Agaricales</taxon>
        <taxon>Marasmiineae</taxon>
        <taxon>Omphalotaceae</taxon>
        <taxon>Marasmiellus</taxon>
    </lineage>
</organism>
<comment type="similarity">
    <text evidence="3">Belongs to the cytochrome P450 family.</text>
</comment>
<protein>
    <recommendedName>
        <fullName evidence="11">Cytochrome P450</fullName>
    </recommendedName>
</protein>
<accession>A0ABR1JPZ5</accession>
<proteinExistence type="inferred from homology"/>
<keyword evidence="4" id="KW-0349">Heme</keyword>
<evidence type="ECO:0000313" key="9">
    <source>
        <dbReference type="EMBL" id="KAK7464932.1"/>
    </source>
</evidence>
<comment type="pathway">
    <text evidence="2">Secondary metabolite biosynthesis.</text>
</comment>
<keyword evidence="7" id="KW-0408">Iron</keyword>
<evidence type="ECO:0000256" key="4">
    <source>
        <dbReference type="ARBA" id="ARBA00022617"/>
    </source>
</evidence>
<dbReference type="InterPro" id="IPR002401">
    <property type="entry name" value="Cyt_P450_E_grp-I"/>
</dbReference>
<comment type="caution">
    <text evidence="9">The sequence shown here is derived from an EMBL/GenBank/DDBJ whole genome shotgun (WGS) entry which is preliminary data.</text>
</comment>
<evidence type="ECO:0000313" key="10">
    <source>
        <dbReference type="Proteomes" id="UP001498398"/>
    </source>
</evidence>
<name>A0ABR1JPZ5_9AGAR</name>
<keyword evidence="10" id="KW-1185">Reference proteome</keyword>
<evidence type="ECO:0000256" key="3">
    <source>
        <dbReference type="ARBA" id="ARBA00010617"/>
    </source>
</evidence>
<dbReference type="InterPro" id="IPR050364">
    <property type="entry name" value="Cytochrome_P450_fung"/>
</dbReference>
<dbReference type="SUPFAM" id="SSF48264">
    <property type="entry name" value="Cytochrome P450"/>
    <property type="match status" value="1"/>
</dbReference>
<keyword evidence="8" id="KW-0503">Monooxygenase</keyword>
<keyword evidence="6" id="KW-0560">Oxidoreductase</keyword>
<evidence type="ECO:0000256" key="1">
    <source>
        <dbReference type="ARBA" id="ARBA00001971"/>
    </source>
</evidence>
<dbReference type="Pfam" id="PF00067">
    <property type="entry name" value="p450"/>
    <property type="match status" value="1"/>
</dbReference>
<evidence type="ECO:0000256" key="8">
    <source>
        <dbReference type="ARBA" id="ARBA00023033"/>
    </source>
</evidence>
<dbReference type="Gene3D" id="1.10.630.10">
    <property type="entry name" value="Cytochrome P450"/>
    <property type="match status" value="1"/>
</dbReference>
<evidence type="ECO:0008006" key="11">
    <source>
        <dbReference type="Google" id="ProtNLM"/>
    </source>
</evidence>
<gene>
    <name evidence="9" type="ORF">VKT23_006140</name>
</gene>
<reference evidence="9 10" key="1">
    <citation type="submission" date="2024-01" db="EMBL/GenBank/DDBJ databases">
        <title>A draft genome for the cacao thread blight pathogen Marasmiellus scandens.</title>
        <authorList>
            <person name="Baruah I.K."/>
            <person name="Leung J."/>
            <person name="Bukari Y."/>
            <person name="Amoako-Attah I."/>
            <person name="Meinhardt L.W."/>
            <person name="Bailey B.A."/>
            <person name="Cohen S.P."/>
        </authorList>
    </citation>
    <scope>NUCLEOTIDE SEQUENCE [LARGE SCALE GENOMIC DNA]</scope>
    <source>
        <strain evidence="9 10">GH-19</strain>
    </source>
</reference>
<sequence>MGGELVGWNRLIGLLPYGDRFKKYRRLAKQLFGTTKTMAAFYPVEEEETHQLLKSLALQPDKFIEHVQKMAGAIILRVTHGYTVQEGEDPFVKLADEAMHQFSMSSSPTSFMVNMIPALKYIPTWMPGATFKKTAQKWAAHLEETVEKPFEWVKARMANGAAEMSFISSMLGEGQLNKEEENDIKWTASSLYTGGVDTTIVSQISFFKAMLLWPEIAKKAQAELDSVIGNDRLPTFADRDHLPYVNALALETLRWHSVAPMGQ</sequence>
<dbReference type="PRINTS" id="PR00463">
    <property type="entry name" value="EP450I"/>
</dbReference>
<dbReference type="InterPro" id="IPR036396">
    <property type="entry name" value="Cyt_P450_sf"/>
</dbReference>
<dbReference type="InterPro" id="IPR001128">
    <property type="entry name" value="Cyt_P450"/>
</dbReference>
<keyword evidence="5" id="KW-0479">Metal-binding</keyword>
<evidence type="ECO:0000256" key="6">
    <source>
        <dbReference type="ARBA" id="ARBA00023002"/>
    </source>
</evidence>
<comment type="cofactor">
    <cofactor evidence="1">
        <name>heme</name>
        <dbReference type="ChEBI" id="CHEBI:30413"/>
    </cofactor>
</comment>
<dbReference type="PANTHER" id="PTHR46300:SF7">
    <property type="entry name" value="P450, PUTATIVE (EUROFUNG)-RELATED"/>
    <property type="match status" value="1"/>
</dbReference>